<dbReference type="EMBL" id="FNAQ01000001">
    <property type="protein sequence ID" value="SDD80557.1"/>
    <property type="molecule type" value="Genomic_DNA"/>
</dbReference>
<feature type="domain" description="Dinitrogenase iron-molybdenum cofactor biosynthesis" evidence="1">
    <location>
        <begin position="12"/>
        <end position="95"/>
    </location>
</feature>
<dbReference type="InterPro" id="IPR036105">
    <property type="entry name" value="DiNase_FeMo-co_biosyn_sf"/>
</dbReference>
<accession>A0A1G6XT41</accession>
<keyword evidence="3" id="KW-1185">Reference proteome</keyword>
<dbReference type="SUPFAM" id="SSF53146">
    <property type="entry name" value="Nitrogenase accessory factor-like"/>
    <property type="match status" value="1"/>
</dbReference>
<evidence type="ECO:0000259" key="1">
    <source>
        <dbReference type="Pfam" id="PF02579"/>
    </source>
</evidence>
<dbReference type="InterPro" id="IPR003731">
    <property type="entry name" value="Di-Nase_FeMo-co_biosynth"/>
</dbReference>
<sequence>MMTIAIPTANDLLAAHFGHCGQFTLVQVNPENQTITGQHTLEAPPHEPGLLPRWLAEQGVDLVIAGGMGQRAQQLFATNGIQVIVGAPVAAPATLVTEYLAGALRSGINLCDH</sequence>
<dbReference type="AlphaFoldDB" id="A0A1G6XT41"/>
<dbReference type="STRING" id="57664.SAMN05661003_101358"/>
<name>A0A1G6XT41_9BACT</name>
<proteinExistence type="predicted"/>
<dbReference type="RefSeq" id="WP_245691292.1">
    <property type="nucleotide sequence ID" value="NZ_FNAQ01000001.1"/>
</dbReference>
<evidence type="ECO:0000313" key="2">
    <source>
        <dbReference type="EMBL" id="SDD80557.1"/>
    </source>
</evidence>
<evidence type="ECO:0000313" key="3">
    <source>
        <dbReference type="Proteomes" id="UP000243205"/>
    </source>
</evidence>
<dbReference type="Gene3D" id="3.30.420.130">
    <property type="entry name" value="Dinitrogenase iron-molybdenum cofactor biosynthesis domain"/>
    <property type="match status" value="1"/>
</dbReference>
<dbReference type="PANTHER" id="PTHR42983">
    <property type="entry name" value="DINITROGENASE IRON-MOLYBDENUM COFACTOR PROTEIN-RELATED"/>
    <property type="match status" value="1"/>
</dbReference>
<organism evidence="2 3">
    <name type="scientific">Desulfuromonas thiophila</name>
    <dbReference type="NCBI Taxonomy" id="57664"/>
    <lineage>
        <taxon>Bacteria</taxon>
        <taxon>Pseudomonadati</taxon>
        <taxon>Thermodesulfobacteriota</taxon>
        <taxon>Desulfuromonadia</taxon>
        <taxon>Desulfuromonadales</taxon>
        <taxon>Desulfuromonadaceae</taxon>
        <taxon>Desulfuromonas</taxon>
    </lineage>
</organism>
<protein>
    <submittedName>
        <fullName evidence="2">Predicted Fe-Mo cluster-binding protein, NifX family</fullName>
    </submittedName>
</protein>
<gene>
    <name evidence="2" type="ORF">SAMN05661003_101358</name>
</gene>
<dbReference type="Proteomes" id="UP000243205">
    <property type="component" value="Unassembled WGS sequence"/>
</dbReference>
<reference evidence="3" key="1">
    <citation type="submission" date="2016-10" db="EMBL/GenBank/DDBJ databases">
        <authorList>
            <person name="Varghese N."/>
            <person name="Submissions S."/>
        </authorList>
    </citation>
    <scope>NUCLEOTIDE SEQUENCE [LARGE SCALE GENOMIC DNA]</scope>
    <source>
        <strain evidence="3">DSM 8987</strain>
    </source>
</reference>
<dbReference type="Pfam" id="PF02579">
    <property type="entry name" value="Nitro_FeMo-Co"/>
    <property type="match status" value="1"/>
</dbReference>
<dbReference type="PANTHER" id="PTHR42983:SF1">
    <property type="entry name" value="IRON-MOLYBDENUM PROTEIN"/>
    <property type="match status" value="1"/>
</dbReference>